<protein>
    <submittedName>
        <fullName evidence="3">CatB-related O-acetyltransferase</fullName>
    </submittedName>
</protein>
<dbReference type="PANTHER" id="PTHR43300">
    <property type="entry name" value="ACETYLTRANSFERASE"/>
    <property type="match status" value="1"/>
</dbReference>
<dbReference type="RefSeq" id="WP_262572436.1">
    <property type="nucleotide sequence ID" value="NZ_JAOQKJ010000001.1"/>
</dbReference>
<organism evidence="3 4">
    <name type="scientific">Suilimivivens aceti</name>
    <dbReference type="NCBI Taxonomy" id="2981774"/>
    <lineage>
        <taxon>Bacteria</taxon>
        <taxon>Bacillati</taxon>
        <taxon>Bacillota</taxon>
        <taxon>Clostridia</taxon>
        <taxon>Lachnospirales</taxon>
        <taxon>Lachnospiraceae</taxon>
        <taxon>Suilimivivens</taxon>
    </lineage>
</organism>
<dbReference type="EMBL" id="JAOQKJ010000001">
    <property type="protein sequence ID" value="MCU6743063.1"/>
    <property type="molecule type" value="Genomic_DNA"/>
</dbReference>
<evidence type="ECO:0000256" key="1">
    <source>
        <dbReference type="ARBA" id="ARBA00022679"/>
    </source>
</evidence>
<dbReference type="PANTHER" id="PTHR43300:SF11">
    <property type="entry name" value="ACETYLTRANSFERASE RV3034C-RELATED"/>
    <property type="match status" value="1"/>
</dbReference>
<name>A0ABT2SYJ9_9FIRM</name>
<keyword evidence="4" id="KW-1185">Reference proteome</keyword>
<accession>A0ABT2SYJ9</accession>
<keyword evidence="1" id="KW-0808">Transferase</keyword>
<dbReference type="InterPro" id="IPR011004">
    <property type="entry name" value="Trimer_LpxA-like_sf"/>
</dbReference>
<reference evidence="3 4" key="1">
    <citation type="journal article" date="2021" name="ISME Commun">
        <title>Automated analysis of genomic sequences facilitates high-throughput and comprehensive description of bacteria.</title>
        <authorList>
            <person name="Hitch T.C.A."/>
        </authorList>
    </citation>
    <scope>NUCLEOTIDE SEQUENCE [LARGE SCALE GENOMIC DNA]</scope>
    <source>
        <strain evidence="3 4">Sanger_18</strain>
    </source>
</reference>
<dbReference type="InterPro" id="IPR001451">
    <property type="entry name" value="Hexapep"/>
</dbReference>
<evidence type="ECO:0000256" key="2">
    <source>
        <dbReference type="ARBA" id="ARBA00022737"/>
    </source>
</evidence>
<dbReference type="CDD" id="cd03349">
    <property type="entry name" value="LbH_XAT"/>
    <property type="match status" value="1"/>
</dbReference>
<dbReference type="Pfam" id="PF00132">
    <property type="entry name" value="Hexapep"/>
    <property type="match status" value="1"/>
</dbReference>
<dbReference type="Gene3D" id="2.160.10.10">
    <property type="entry name" value="Hexapeptide repeat proteins"/>
    <property type="match status" value="1"/>
</dbReference>
<gene>
    <name evidence="3" type="ORF">OCV77_00845</name>
</gene>
<dbReference type="SUPFAM" id="SSF51161">
    <property type="entry name" value="Trimeric LpxA-like enzymes"/>
    <property type="match status" value="1"/>
</dbReference>
<comment type="caution">
    <text evidence="3">The sequence shown here is derived from an EMBL/GenBank/DDBJ whole genome shotgun (WGS) entry which is preliminary data.</text>
</comment>
<dbReference type="Proteomes" id="UP001652432">
    <property type="component" value="Unassembled WGS sequence"/>
</dbReference>
<evidence type="ECO:0000313" key="4">
    <source>
        <dbReference type="Proteomes" id="UP001652432"/>
    </source>
</evidence>
<dbReference type="InterPro" id="IPR018357">
    <property type="entry name" value="Hexapep_transf_CS"/>
</dbReference>
<keyword evidence="2" id="KW-0677">Repeat</keyword>
<dbReference type="PROSITE" id="PS00101">
    <property type="entry name" value="HEXAPEP_TRANSFERASES"/>
    <property type="match status" value="1"/>
</dbReference>
<sequence length="260" mass="29419">MVELIDVKSKMGKKLLTVCEKPQICVWGMYEKTILEAPLYIGRSQIEAEYIGAFTFINMRSIHHETTNCTIEVKSIGRFCMISHGVHIGCAGHPTDFLSNHLIFRYDDKTSYAKDFMKCQDRAFEQYMHDVYVKKAKKPLPSIGNDVWIGYGAIILNGVTIGNGAIIAAGAVVTQDVPAYAIVGGNPAKIIRYRFNKEIIEQLEQIQWWQYGPDILADIDISKENAIYSVKERIESGEYEIFRSPLVTINSRNGEIQVDE</sequence>
<dbReference type="InterPro" id="IPR050179">
    <property type="entry name" value="Trans_hexapeptide_repeat"/>
</dbReference>
<evidence type="ECO:0000313" key="3">
    <source>
        <dbReference type="EMBL" id="MCU6743063.1"/>
    </source>
</evidence>
<proteinExistence type="predicted"/>